<dbReference type="InterPro" id="IPR036909">
    <property type="entry name" value="Cyt_c-like_dom_sf"/>
</dbReference>
<evidence type="ECO:0000256" key="4">
    <source>
        <dbReference type="ARBA" id="ARBA00022729"/>
    </source>
</evidence>
<dbReference type="InterPro" id="IPR051395">
    <property type="entry name" value="Cytochrome_c_Peroxidase/MauG"/>
</dbReference>
<keyword evidence="5" id="KW-0560">Oxidoreductase</keyword>
<organism evidence="11 12">
    <name type="scientific">Bradyrhizobium denitrificans</name>
    <dbReference type="NCBI Taxonomy" id="2734912"/>
    <lineage>
        <taxon>Bacteria</taxon>
        <taxon>Pseudomonadati</taxon>
        <taxon>Pseudomonadota</taxon>
        <taxon>Alphaproteobacteria</taxon>
        <taxon>Hyphomicrobiales</taxon>
        <taxon>Nitrobacteraceae</taxon>
        <taxon>Bradyrhizobium</taxon>
    </lineage>
</organism>
<keyword evidence="4 9" id="KW-0732">Signal</keyword>
<sequence>MSVTGVRLVVLCLGLLALPALAADKSVAPYLAAVEPKPTPPHFAAIVGKPLSLLAAAIGQKPKDTNRDPHRAAHQPPHAVAATEKPKAAPQVAAAAETPPAQLSEAELAAKGLQLFNDASLSGGSKASCATCHFSTGHTNNKTYVGLDVVADGDPNGRNTPTLWGVGERSVFGWTGQAATLEDSIRGIIVNRMKGPEPSKETLAALVAYVRTLKYPANWQLKEDGSPTADASAAVKRGYELYLNDGGCGTCHQLTSFDKKSRDDIGTGGKFKVPALRAVASTAPYFHDGRTASLREAVKMMWEVYAKKMESRQPTDAELDDLTAYVGAL</sequence>
<keyword evidence="3 7" id="KW-0479">Metal-binding</keyword>
<feature type="compositionally biased region" description="Low complexity" evidence="8">
    <location>
        <begin position="88"/>
        <end position="100"/>
    </location>
</feature>
<feature type="domain" description="Cytochrome c" evidence="10">
    <location>
        <begin position="107"/>
        <end position="214"/>
    </location>
</feature>
<dbReference type="RefSeq" id="WP_172236030.1">
    <property type="nucleotide sequence ID" value="NZ_JABFDP010000006.1"/>
</dbReference>
<name>A0ABS5GF64_9BRAD</name>
<evidence type="ECO:0000256" key="8">
    <source>
        <dbReference type="SAM" id="MobiDB-lite"/>
    </source>
</evidence>
<dbReference type="PROSITE" id="PS51007">
    <property type="entry name" value="CYTC"/>
    <property type="match status" value="2"/>
</dbReference>
<feature type="domain" description="Cytochrome c" evidence="10">
    <location>
        <begin position="233"/>
        <end position="329"/>
    </location>
</feature>
<evidence type="ECO:0000256" key="9">
    <source>
        <dbReference type="SAM" id="SignalP"/>
    </source>
</evidence>
<comment type="subcellular location">
    <subcellularLocation>
        <location evidence="1">Cell envelope</location>
    </subcellularLocation>
</comment>
<keyword evidence="12" id="KW-1185">Reference proteome</keyword>
<comment type="caution">
    <text evidence="11">The sequence shown here is derived from an EMBL/GenBank/DDBJ whole genome shotgun (WGS) entry which is preliminary data.</text>
</comment>
<keyword evidence="6 7" id="KW-0408">Iron</keyword>
<dbReference type="SUPFAM" id="SSF46626">
    <property type="entry name" value="Cytochrome c"/>
    <property type="match status" value="2"/>
</dbReference>
<dbReference type="Gene3D" id="1.10.760.10">
    <property type="entry name" value="Cytochrome c-like domain"/>
    <property type="match status" value="2"/>
</dbReference>
<dbReference type="PANTHER" id="PTHR30600">
    <property type="entry name" value="CYTOCHROME C PEROXIDASE-RELATED"/>
    <property type="match status" value="1"/>
</dbReference>
<evidence type="ECO:0000313" key="11">
    <source>
        <dbReference type="EMBL" id="MBR1139934.1"/>
    </source>
</evidence>
<dbReference type="PANTHER" id="PTHR30600:SF10">
    <property type="entry name" value="BLL6722 PROTEIN"/>
    <property type="match status" value="1"/>
</dbReference>
<evidence type="ECO:0000256" key="3">
    <source>
        <dbReference type="ARBA" id="ARBA00022723"/>
    </source>
</evidence>
<gene>
    <name evidence="11" type="ORF">JQ619_29680</name>
</gene>
<evidence type="ECO:0000256" key="6">
    <source>
        <dbReference type="ARBA" id="ARBA00023004"/>
    </source>
</evidence>
<dbReference type="Pfam" id="PF00034">
    <property type="entry name" value="Cytochrom_C"/>
    <property type="match status" value="1"/>
</dbReference>
<feature type="region of interest" description="Disordered" evidence="8">
    <location>
        <begin position="61"/>
        <end position="100"/>
    </location>
</feature>
<evidence type="ECO:0000313" key="12">
    <source>
        <dbReference type="Proteomes" id="UP001314635"/>
    </source>
</evidence>
<dbReference type="InterPro" id="IPR009056">
    <property type="entry name" value="Cyt_c-like_dom"/>
</dbReference>
<keyword evidence="2 7" id="KW-0349">Heme</keyword>
<feature type="chain" id="PRO_5047290859" evidence="9">
    <location>
        <begin position="23"/>
        <end position="329"/>
    </location>
</feature>
<evidence type="ECO:0000256" key="5">
    <source>
        <dbReference type="ARBA" id="ARBA00023002"/>
    </source>
</evidence>
<dbReference type="EMBL" id="JAFCLK010000034">
    <property type="protein sequence ID" value="MBR1139934.1"/>
    <property type="molecule type" value="Genomic_DNA"/>
</dbReference>
<evidence type="ECO:0000256" key="2">
    <source>
        <dbReference type="ARBA" id="ARBA00022617"/>
    </source>
</evidence>
<evidence type="ECO:0000259" key="10">
    <source>
        <dbReference type="PROSITE" id="PS51007"/>
    </source>
</evidence>
<evidence type="ECO:0000256" key="1">
    <source>
        <dbReference type="ARBA" id="ARBA00004196"/>
    </source>
</evidence>
<protein>
    <submittedName>
        <fullName evidence="11">C-type cytochrome</fullName>
    </submittedName>
</protein>
<dbReference type="Pfam" id="PF03150">
    <property type="entry name" value="CCP_MauG"/>
    <property type="match status" value="1"/>
</dbReference>
<dbReference type="InterPro" id="IPR004852">
    <property type="entry name" value="Di-haem_cyt_c_peroxidsae"/>
</dbReference>
<proteinExistence type="predicted"/>
<accession>A0ABS5GF64</accession>
<feature type="compositionally biased region" description="Basic and acidic residues" evidence="8">
    <location>
        <begin position="61"/>
        <end position="71"/>
    </location>
</feature>
<reference evidence="12" key="1">
    <citation type="journal article" date="2021" name="ISME J.">
        <title>Evolutionary origin and ecological implication of a unique nif island in free-living Bradyrhizobium lineages.</title>
        <authorList>
            <person name="Tao J."/>
        </authorList>
    </citation>
    <scope>NUCLEOTIDE SEQUENCE [LARGE SCALE GENOMIC DNA]</scope>
    <source>
        <strain evidence="12">SZCCT0094</strain>
    </source>
</reference>
<feature type="signal peptide" evidence="9">
    <location>
        <begin position="1"/>
        <end position="22"/>
    </location>
</feature>
<dbReference type="Proteomes" id="UP001314635">
    <property type="component" value="Unassembled WGS sequence"/>
</dbReference>
<evidence type="ECO:0000256" key="7">
    <source>
        <dbReference type="PROSITE-ProRule" id="PRU00433"/>
    </source>
</evidence>